<proteinExistence type="inferred from homology"/>
<dbReference type="AlphaFoldDB" id="A0A1G4K0U0"/>
<comment type="cofactor">
    <cofactor evidence="11">
        <name>a divalent metal cation</name>
        <dbReference type="ChEBI" id="CHEBI:60240"/>
    </cofactor>
</comment>
<evidence type="ECO:0000256" key="8">
    <source>
        <dbReference type="ARBA" id="ARBA00023172"/>
    </source>
</evidence>
<keyword evidence="10 11" id="KW-0539">Nucleus</keyword>
<organism evidence="13 14">
    <name type="scientific">Lachancea mirantina</name>
    <dbReference type="NCBI Taxonomy" id="1230905"/>
    <lineage>
        <taxon>Eukaryota</taxon>
        <taxon>Fungi</taxon>
        <taxon>Dikarya</taxon>
        <taxon>Ascomycota</taxon>
        <taxon>Saccharomycotina</taxon>
        <taxon>Saccharomycetes</taxon>
        <taxon>Saccharomycetales</taxon>
        <taxon>Saccharomycetaceae</taxon>
        <taxon>Lachancea</taxon>
    </lineage>
</organism>
<evidence type="ECO:0000256" key="10">
    <source>
        <dbReference type="ARBA" id="ARBA00023242"/>
    </source>
</evidence>
<dbReference type="InterPro" id="IPR050381">
    <property type="entry name" value="SLX1_endonuclease"/>
</dbReference>
<dbReference type="FunFam" id="3.40.1440.10:FF:000006">
    <property type="entry name" value="Structure-specific endonuclease subunit SLX1"/>
    <property type="match status" value="1"/>
</dbReference>
<evidence type="ECO:0000313" key="14">
    <source>
        <dbReference type="Proteomes" id="UP000191024"/>
    </source>
</evidence>
<keyword evidence="6 11" id="KW-0378">Hydrolase</keyword>
<evidence type="ECO:0000256" key="2">
    <source>
        <dbReference type="ARBA" id="ARBA00022723"/>
    </source>
</evidence>
<dbReference type="Gene3D" id="3.30.40.10">
    <property type="entry name" value="Zinc/RING finger domain, C3HC4 (zinc finger)"/>
    <property type="match status" value="1"/>
</dbReference>
<comment type="function">
    <text evidence="11">Catalytic subunit of the SLX1-SLX4 structure-specific endonuclease that resolves DNA secondary structures generated during DNA repair and recombination. Has endonuclease activity towards branched DNA substrates, introducing single-strand cuts in duplex DNA close to junctions with ss-DNA.</text>
</comment>
<dbReference type="InterPro" id="IPR048749">
    <property type="entry name" value="SLX1_C"/>
</dbReference>
<dbReference type="SMART" id="SM00465">
    <property type="entry name" value="GIYc"/>
    <property type="match status" value="1"/>
</dbReference>
<dbReference type="HAMAP" id="MF_03100">
    <property type="entry name" value="Endonuc_su_Slx1"/>
    <property type="match status" value="1"/>
</dbReference>
<dbReference type="OrthoDB" id="24645at2759"/>
<dbReference type="Pfam" id="PF01541">
    <property type="entry name" value="GIY-YIG"/>
    <property type="match status" value="1"/>
</dbReference>
<dbReference type="PANTHER" id="PTHR20208">
    <property type="entry name" value="STRUCTURE-SPECIFIC ENDONUCLEASE SUBUNIT SLX1"/>
    <property type="match status" value="1"/>
</dbReference>
<dbReference type="GO" id="GO:0033557">
    <property type="term" value="C:Slx1-Slx4 complex"/>
    <property type="evidence" value="ECO:0007669"/>
    <property type="project" value="UniProtKB-UniRule"/>
</dbReference>
<keyword evidence="2" id="KW-0479">Metal-binding</keyword>
<evidence type="ECO:0000256" key="3">
    <source>
        <dbReference type="ARBA" id="ARBA00022759"/>
    </source>
</evidence>
<dbReference type="CDD" id="cd10455">
    <property type="entry name" value="GIY-YIG_SLX1"/>
    <property type="match status" value="1"/>
</dbReference>
<evidence type="ECO:0000256" key="4">
    <source>
        <dbReference type="ARBA" id="ARBA00022763"/>
    </source>
</evidence>
<evidence type="ECO:0000256" key="9">
    <source>
        <dbReference type="ARBA" id="ARBA00023204"/>
    </source>
</evidence>
<gene>
    <name evidence="13" type="ORF">LAMI_0F08768G</name>
</gene>
<dbReference type="GO" id="GO:0000724">
    <property type="term" value="P:double-strand break repair via homologous recombination"/>
    <property type="evidence" value="ECO:0007669"/>
    <property type="project" value="TreeGrafter"/>
</dbReference>
<dbReference type="InterPro" id="IPR013083">
    <property type="entry name" value="Znf_RING/FYVE/PHD"/>
</dbReference>
<evidence type="ECO:0000256" key="5">
    <source>
        <dbReference type="ARBA" id="ARBA00022771"/>
    </source>
</evidence>
<keyword evidence="7" id="KW-0862">Zinc</keyword>
<dbReference type="Proteomes" id="UP000191024">
    <property type="component" value="Chromosome F"/>
</dbReference>
<keyword evidence="1 11" id="KW-0540">Nuclease</keyword>
<dbReference type="InterPro" id="IPR035901">
    <property type="entry name" value="GIY-YIG_endonuc_sf"/>
</dbReference>
<dbReference type="PANTHER" id="PTHR20208:SF10">
    <property type="entry name" value="STRUCTURE-SPECIFIC ENDONUCLEASE SUBUNIT SLX1"/>
    <property type="match status" value="1"/>
</dbReference>
<keyword evidence="4 11" id="KW-0227">DNA damage</keyword>
<evidence type="ECO:0000256" key="1">
    <source>
        <dbReference type="ARBA" id="ARBA00022722"/>
    </source>
</evidence>
<comment type="caution">
    <text evidence="11">Lacks conserved residue(s) required for the propagation of feature annotation.</text>
</comment>
<sequence length="299" mass="34244">METSKQGHLIPPFYCCYLLQSIPKRQSFYIGSTPNPVRRLRQHNGLVKHGSAYRTKKEGMRPWEMIVCVYGFTSKIVALQFEHAWQHGHSAHFIAKEDRIVKNKTGGRSIHQKIGNLMLLLKHPFFNNMGLNVQFFSVDAFAVWEQNKYRISPPVGETEVSNELEVDKTTDSFGDELSQRNLEHVNMLFSRVVRELEDYVEKCEGALKRGVLHCGICASKVNYIENDTVLVTFCPLENCNFFSHLQCLHRVFLDDILHDGASRALIPKNGNCPSCHHTLEWKTLTKIALILKEGQNSTK</sequence>
<dbReference type="GO" id="GO:0008821">
    <property type="term" value="F:crossover junction DNA endonuclease activity"/>
    <property type="evidence" value="ECO:0007669"/>
    <property type="project" value="TreeGrafter"/>
</dbReference>
<feature type="domain" description="GIY-YIG" evidence="12">
    <location>
        <begin position="12"/>
        <end position="95"/>
    </location>
</feature>
<comment type="similarity">
    <text evidence="11">Belongs to the SLX1 family.</text>
</comment>
<dbReference type="GO" id="GO:0008270">
    <property type="term" value="F:zinc ion binding"/>
    <property type="evidence" value="ECO:0007669"/>
    <property type="project" value="UniProtKB-KW"/>
</dbReference>
<protein>
    <submittedName>
        <fullName evidence="13">LAMI_0F08768g1_1</fullName>
    </submittedName>
</protein>
<keyword evidence="9 11" id="KW-0234">DNA repair</keyword>
<comment type="subcellular location">
    <subcellularLocation>
        <location evidence="11">Nucleus</location>
    </subcellularLocation>
</comment>
<comment type="subunit">
    <text evidence="11">Forms a heterodimer with SLX4.</text>
</comment>
<reference evidence="14" key="1">
    <citation type="submission" date="2016-03" db="EMBL/GenBank/DDBJ databases">
        <authorList>
            <person name="Devillers H."/>
        </authorList>
    </citation>
    <scope>NUCLEOTIDE SEQUENCE [LARGE SCALE GENOMIC DNA]</scope>
</reference>
<keyword evidence="5" id="KW-0863">Zinc-finger</keyword>
<dbReference type="InterPro" id="IPR027520">
    <property type="entry name" value="Slx1"/>
</dbReference>
<dbReference type="Gene3D" id="3.40.1440.10">
    <property type="entry name" value="GIY-YIG endonuclease"/>
    <property type="match status" value="1"/>
</dbReference>
<dbReference type="InterPro" id="IPR000305">
    <property type="entry name" value="GIY-YIG_endonuc"/>
</dbReference>
<keyword evidence="8 11" id="KW-0233">DNA recombination</keyword>
<dbReference type="SUPFAM" id="SSF82771">
    <property type="entry name" value="GIY-YIG endonuclease"/>
    <property type="match status" value="1"/>
</dbReference>
<evidence type="ECO:0000259" key="12">
    <source>
        <dbReference type="PROSITE" id="PS50164"/>
    </source>
</evidence>
<dbReference type="STRING" id="1230905.A0A1G4K0U0"/>
<keyword evidence="14" id="KW-1185">Reference proteome</keyword>
<dbReference type="GO" id="GO:0017108">
    <property type="term" value="F:5'-flap endonuclease activity"/>
    <property type="evidence" value="ECO:0007669"/>
    <property type="project" value="InterPro"/>
</dbReference>
<dbReference type="Pfam" id="PF21202">
    <property type="entry name" value="SLX1_C"/>
    <property type="match status" value="1"/>
</dbReference>
<dbReference type="PROSITE" id="PS50164">
    <property type="entry name" value="GIY_YIG"/>
    <property type="match status" value="1"/>
</dbReference>
<keyword evidence="3 11" id="KW-0255">Endonuclease</keyword>
<evidence type="ECO:0000313" key="13">
    <source>
        <dbReference type="EMBL" id="SCU97069.1"/>
    </source>
</evidence>
<evidence type="ECO:0000256" key="7">
    <source>
        <dbReference type="ARBA" id="ARBA00022833"/>
    </source>
</evidence>
<name>A0A1G4K0U0_9SACH</name>
<evidence type="ECO:0000256" key="6">
    <source>
        <dbReference type="ARBA" id="ARBA00022801"/>
    </source>
</evidence>
<evidence type="ECO:0000256" key="11">
    <source>
        <dbReference type="HAMAP-Rule" id="MF_03100"/>
    </source>
</evidence>
<dbReference type="EMBL" id="LT598467">
    <property type="protein sequence ID" value="SCU97069.1"/>
    <property type="molecule type" value="Genomic_DNA"/>
</dbReference>
<accession>A0A1G4K0U0</accession>